<dbReference type="AlphaFoldDB" id="A0A0E9T4P0"/>
<evidence type="ECO:0000313" key="1">
    <source>
        <dbReference type="EMBL" id="JAH47935.1"/>
    </source>
</evidence>
<proteinExistence type="predicted"/>
<reference evidence="1" key="1">
    <citation type="submission" date="2014-11" db="EMBL/GenBank/DDBJ databases">
        <authorList>
            <person name="Amaro Gonzalez C."/>
        </authorList>
    </citation>
    <scope>NUCLEOTIDE SEQUENCE</scope>
</reference>
<organism evidence="1">
    <name type="scientific">Anguilla anguilla</name>
    <name type="common">European freshwater eel</name>
    <name type="synonym">Muraena anguilla</name>
    <dbReference type="NCBI Taxonomy" id="7936"/>
    <lineage>
        <taxon>Eukaryota</taxon>
        <taxon>Metazoa</taxon>
        <taxon>Chordata</taxon>
        <taxon>Craniata</taxon>
        <taxon>Vertebrata</taxon>
        <taxon>Euteleostomi</taxon>
        <taxon>Actinopterygii</taxon>
        <taxon>Neopterygii</taxon>
        <taxon>Teleostei</taxon>
        <taxon>Anguilliformes</taxon>
        <taxon>Anguillidae</taxon>
        <taxon>Anguilla</taxon>
    </lineage>
</organism>
<reference evidence="1" key="2">
    <citation type="journal article" date="2015" name="Fish Shellfish Immunol.">
        <title>Early steps in the European eel (Anguilla anguilla)-Vibrio vulnificus interaction in the gills: Role of the RtxA13 toxin.</title>
        <authorList>
            <person name="Callol A."/>
            <person name="Pajuelo D."/>
            <person name="Ebbesson L."/>
            <person name="Teles M."/>
            <person name="MacKenzie S."/>
            <person name="Amaro C."/>
        </authorList>
    </citation>
    <scope>NUCLEOTIDE SEQUENCE</scope>
</reference>
<sequence length="49" mass="5814">MWKVQFCISYNSITTITKLLKNILPHCDYHKGVIRDTVRSHQLSHREVC</sequence>
<name>A0A0E9T4P0_ANGAN</name>
<accession>A0A0E9T4P0</accession>
<protein>
    <submittedName>
        <fullName evidence="1">Uncharacterized protein</fullName>
    </submittedName>
</protein>
<dbReference type="EMBL" id="GBXM01060642">
    <property type="protein sequence ID" value="JAH47935.1"/>
    <property type="molecule type" value="Transcribed_RNA"/>
</dbReference>